<feature type="compositionally biased region" description="Polar residues" evidence="1">
    <location>
        <begin position="192"/>
        <end position="207"/>
    </location>
</feature>
<evidence type="ECO:0000313" key="2">
    <source>
        <dbReference type="EMBL" id="THH04057.1"/>
    </source>
</evidence>
<evidence type="ECO:0000256" key="1">
    <source>
        <dbReference type="SAM" id="MobiDB-lite"/>
    </source>
</evidence>
<protein>
    <submittedName>
        <fullName evidence="2">Uncharacterized protein</fullName>
    </submittedName>
</protein>
<dbReference type="AlphaFoldDB" id="A0A4S4KZC0"/>
<dbReference type="EMBL" id="SGPL01001225">
    <property type="protein sequence ID" value="THH04057.1"/>
    <property type="molecule type" value="Genomic_DNA"/>
</dbReference>
<organism evidence="2 3">
    <name type="scientific">Bondarzewia mesenterica</name>
    <dbReference type="NCBI Taxonomy" id="1095465"/>
    <lineage>
        <taxon>Eukaryota</taxon>
        <taxon>Fungi</taxon>
        <taxon>Dikarya</taxon>
        <taxon>Basidiomycota</taxon>
        <taxon>Agaricomycotina</taxon>
        <taxon>Agaricomycetes</taxon>
        <taxon>Russulales</taxon>
        <taxon>Bondarzewiaceae</taxon>
        <taxon>Bondarzewia</taxon>
    </lineage>
</organism>
<gene>
    <name evidence="2" type="ORF">EW146_g10275</name>
</gene>
<dbReference type="Proteomes" id="UP000310158">
    <property type="component" value="Unassembled WGS sequence"/>
</dbReference>
<reference evidence="2 3" key="1">
    <citation type="submission" date="2019-02" db="EMBL/GenBank/DDBJ databases">
        <title>Genome sequencing of the rare red list fungi Bondarzewia mesenterica.</title>
        <authorList>
            <person name="Buettner E."/>
            <person name="Kellner H."/>
        </authorList>
    </citation>
    <scope>NUCLEOTIDE SEQUENCE [LARGE SCALE GENOMIC DNA]</scope>
    <source>
        <strain evidence="2 3">DSM 108281</strain>
    </source>
</reference>
<keyword evidence="3" id="KW-1185">Reference proteome</keyword>
<feature type="region of interest" description="Disordered" evidence="1">
    <location>
        <begin position="160"/>
        <end position="213"/>
    </location>
</feature>
<evidence type="ECO:0000313" key="3">
    <source>
        <dbReference type="Proteomes" id="UP000310158"/>
    </source>
</evidence>
<name>A0A4S4KZC0_9AGAM</name>
<proteinExistence type="predicted"/>
<accession>A0A4S4KZC0</accession>
<comment type="caution">
    <text evidence="2">The sequence shown here is derived from an EMBL/GenBank/DDBJ whole genome shotgun (WGS) entry which is preliminary data.</text>
</comment>
<feature type="compositionally biased region" description="Polar residues" evidence="1">
    <location>
        <begin position="1"/>
        <end position="40"/>
    </location>
</feature>
<feature type="compositionally biased region" description="Low complexity" evidence="1">
    <location>
        <begin position="166"/>
        <end position="181"/>
    </location>
</feature>
<sequence length="213" mass="22886">MEAPTLSNVYSSSSLRASNTQVPTISESDTEKPSWSNQISVARHGEQRRSNNKASRMLDVPIVHANTASEYERLNNGEGDGTMHEDGKHGRGLNLGRNISHSFNALISRGSLKQRLRLKVTGIDKGKNAVLHPLTEVVRLPTVADEIGVCRERQAKEWDNASLSNSTAGSSGAEGSGETSSDSNDELRNEDLVSSTKIGADSGSTSRLAAEKQ</sequence>
<feature type="region of interest" description="Disordered" evidence="1">
    <location>
        <begin position="1"/>
        <end position="56"/>
    </location>
</feature>